<feature type="compositionally biased region" description="Basic and acidic residues" evidence="1">
    <location>
        <begin position="1"/>
        <end position="10"/>
    </location>
</feature>
<feature type="region of interest" description="Disordered" evidence="1">
    <location>
        <begin position="150"/>
        <end position="244"/>
    </location>
</feature>
<dbReference type="Pfam" id="PF11905">
    <property type="entry name" value="DUF3425"/>
    <property type="match status" value="1"/>
</dbReference>
<organism evidence="2 3">
    <name type="scientific">Sarocladium strictum</name>
    <name type="common">Black bundle disease fungus</name>
    <name type="synonym">Acremonium strictum</name>
    <dbReference type="NCBI Taxonomy" id="5046"/>
    <lineage>
        <taxon>Eukaryota</taxon>
        <taxon>Fungi</taxon>
        <taxon>Dikarya</taxon>
        <taxon>Ascomycota</taxon>
        <taxon>Pezizomycotina</taxon>
        <taxon>Sordariomycetes</taxon>
        <taxon>Hypocreomycetidae</taxon>
        <taxon>Hypocreales</taxon>
        <taxon>Sarocladiaceae</taxon>
        <taxon>Sarocladium</taxon>
    </lineage>
</organism>
<feature type="compositionally biased region" description="Low complexity" evidence="1">
    <location>
        <begin position="28"/>
        <end position="39"/>
    </location>
</feature>
<dbReference type="CDD" id="cd14688">
    <property type="entry name" value="bZIP_YAP"/>
    <property type="match status" value="1"/>
</dbReference>
<evidence type="ECO:0000313" key="3">
    <source>
        <dbReference type="Proteomes" id="UP001175261"/>
    </source>
</evidence>
<comment type="caution">
    <text evidence="2">The sequence shown here is derived from an EMBL/GenBank/DDBJ whole genome shotgun (WGS) entry which is preliminary data.</text>
</comment>
<feature type="region of interest" description="Disordered" evidence="1">
    <location>
        <begin position="1"/>
        <end position="80"/>
    </location>
</feature>
<protein>
    <recommendedName>
        <fullName evidence="4">BZIP transcription factor</fullName>
    </recommendedName>
</protein>
<keyword evidence="3" id="KW-1185">Reference proteome</keyword>
<dbReference type="PANTHER" id="PTHR37012:SF2">
    <property type="entry name" value="BZIP DOMAIN-CONTAINING PROTEIN-RELATED"/>
    <property type="match status" value="1"/>
</dbReference>
<feature type="region of interest" description="Disordered" evidence="1">
    <location>
        <begin position="302"/>
        <end position="332"/>
    </location>
</feature>
<dbReference type="InterPro" id="IPR021833">
    <property type="entry name" value="DUF3425"/>
</dbReference>
<dbReference type="Gene3D" id="1.20.5.170">
    <property type="match status" value="1"/>
</dbReference>
<reference evidence="2" key="1">
    <citation type="submission" date="2022-10" db="EMBL/GenBank/DDBJ databases">
        <title>Determination and structural analysis of whole genome sequence of Sarocladium strictum F4-1.</title>
        <authorList>
            <person name="Hu L."/>
            <person name="Jiang Y."/>
        </authorList>
    </citation>
    <scope>NUCLEOTIDE SEQUENCE</scope>
    <source>
        <strain evidence="2">F4-1</strain>
    </source>
</reference>
<feature type="compositionally biased region" description="Low complexity" evidence="1">
    <location>
        <begin position="181"/>
        <end position="192"/>
    </location>
</feature>
<dbReference type="AlphaFoldDB" id="A0AA39GEK7"/>
<evidence type="ECO:0000256" key="1">
    <source>
        <dbReference type="SAM" id="MobiDB-lite"/>
    </source>
</evidence>
<dbReference type="Proteomes" id="UP001175261">
    <property type="component" value="Unassembled WGS sequence"/>
</dbReference>
<evidence type="ECO:0008006" key="4">
    <source>
        <dbReference type="Google" id="ProtNLM"/>
    </source>
</evidence>
<proteinExistence type="predicted"/>
<feature type="compositionally biased region" description="Polar residues" evidence="1">
    <location>
        <begin position="193"/>
        <end position="209"/>
    </location>
</feature>
<accession>A0AA39GEK7</accession>
<feature type="compositionally biased region" description="Basic and acidic residues" evidence="1">
    <location>
        <begin position="61"/>
        <end position="80"/>
    </location>
</feature>
<dbReference type="EMBL" id="JAPDFR010000006">
    <property type="protein sequence ID" value="KAK0385898.1"/>
    <property type="molecule type" value="Genomic_DNA"/>
</dbReference>
<dbReference type="PANTHER" id="PTHR37012">
    <property type="entry name" value="B-ZIP TRANSCRIPTION FACTOR (EUROFUNG)-RELATED"/>
    <property type="match status" value="1"/>
</dbReference>
<name>A0AA39GEK7_SARSR</name>
<evidence type="ECO:0000313" key="2">
    <source>
        <dbReference type="EMBL" id="KAK0385898.1"/>
    </source>
</evidence>
<gene>
    <name evidence="2" type="ORF">NLU13_7073</name>
</gene>
<sequence length="577" mass="63053">MAPQGSRDDGPASPAGDSVTSRSKREASSAAGSPDSAAANKKLKKTGPGSRGVANLTPEQLAKKRANDREAQRAIRERTKNQIETLERRIHELTSQQPYQELQAALRAKELVEEENDHIKRQLASIVGMLQPIINSMGPTAAANLPTPAYAGQAQRRAKNTIPGSPWPDADGPGPDQAHLSPASHGGPASSAVHFQTQNMDSTPASSASPGGLEQSAPGGGWHPGASLPDGTARGQNPKQLGLEMGPERMGLGFLLDNNQHVARIPSGLDGPQDTKFYRHIPMKHDWKASPYDETLRPRAAAHSNGAWDGMSPDQAQQRHLPYHPQGASPSQSLPVDMPRYAMPVKNCGPTCPLDGILLDFLAERRQRAAEGLSVAQVVGPSYPSVTSLLNPANSSLSHPLSKVFTDILKTFPDLSGIPESVAVLYIMFLFMRWQISPTQENFERLPQWMHPTNEQIAIPHPAWVDHVPFPAMREKLCRNYDPDHYHFHTFFIPFTRTLRLSWLYEPHLTLLTTTEGNRPPETSINPVFEAHLRDLSNWKLGEAFAKTFPALADTYNMHNLPPHFSGTPPAAPGMSI</sequence>